<organism evidence="1 2">
    <name type="scientific">Heyndrickxia oleronia</name>
    <dbReference type="NCBI Taxonomy" id="38875"/>
    <lineage>
        <taxon>Bacteria</taxon>
        <taxon>Bacillati</taxon>
        <taxon>Bacillota</taxon>
        <taxon>Bacilli</taxon>
        <taxon>Bacillales</taxon>
        <taxon>Bacillaceae</taxon>
        <taxon>Heyndrickxia</taxon>
    </lineage>
</organism>
<dbReference type="InterPro" id="IPR025234">
    <property type="entry name" value="YjzH-like"/>
</dbReference>
<comment type="caution">
    <text evidence="1">The sequence shown here is derived from an EMBL/GenBank/DDBJ whole genome shotgun (WGS) entry which is preliminary data.</text>
</comment>
<accession>A0A8E2I9D6</accession>
<gene>
    <name evidence="1" type="ORF">BWZ43_06580</name>
</gene>
<name>A0A8E2I9D6_9BACI</name>
<protein>
    <recommendedName>
        <fullName evidence="3">DUF4177 domain-containing protein</fullName>
    </recommendedName>
</protein>
<keyword evidence="2" id="KW-1185">Reference proteome</keyword>
<dbReference type="EMBL" id="MTLA01000065">
    <property type="protein sequence ID" value="OOP69186.1"/>
    <property type="molecule type" value="Genomic_DNA"/>
</dbReference>
<evidence type="ECO:0008006" key="3">
    <source>
        <dbReference type="Google" id="ProtNLM"/>
    </source>
</evidence>
<dbReference type="Proteomes" id="UP000189761">
    <property type="component" value="Unassembled WGS sequence"/>
</dbReference>
<reference evidence="1 2" key="1">
    <citation type="submission" date="2017-01" db="EMBL/GenBank/DDBJ databases">
        <title>Draft genome sequence of Bacillus oleronius.</title>
        <authorList>
            <person name="Allam M."/>
        </authorList>
    </citation>
    <scope>NUCLEOTIDE SEQUENCE [LARGE SCALE GENOMIC DNA]</scope>
    <source>
        <strain evidence="1 2">DSM 9356</strain>
    </source>
</reference>
<sequence length="63" mass="7363">MNTYEYKTIKIESKGFFKTTMENDQLLNEYGAEGWMIVSSFAEQINGITSAVYYTFMREKEAN</sequence>
<proteinExistence type="predicted"/>
<evidence type="ECO:0000313" key="1">
    <source>
        <dbReference type="EMBL" id="OOP69186.1"/>
    </source>
</evidence>
<evidence type="ECO:0000313" key="2">
    <source>
        <dbReference type="Proteomes" id="UP000189761"/>
    </source>
</evidence>
<dbReference type="Pfam" id="PF13783">
    <property type="entry name" value="DUF4177"/>
    <property type="match status" value="1"/>
</dbReference>
<dbReference type="RefSeq" id="WP_071976763.1">
    <property type="nucleotide sequence ID" value="NZ_CP065424.1"/>
</dbReference>
<dbReference type="AlphaFoldDB" id="A0A8E2I9D6"/>